<comment type="caution">
    <text evidence="1">The sequence shown here is derived from an EMBL/GenBank/DDBJ whole genome shotgun (WGS) entry which is preliminary data.</text>
</comment>
<sequence length="67" mass="7501">MPMRFVDEKEYAAGAFPREPATCCKPVFEPRRKIISEKRCRTTAGEAADGKRARRIFGQPGAVGRCK</sequence>
<dbReference type="EMBL" id="BOVJ01000081">
    <property type="protein sequence ID" value="GIQ64157.1"/>
    <property type="molecule type" value="Genomic_DNA"/>
</dbReference>
<evidence type="ECO:0000313" key="1">
    <source>
        <dbReference type="EMBL" id="GIQ64157.1"/>
    </source>
</evidence>
<protein>
    <submittedName>
        <fullName evidence="1">Uncharacterized protein</fullName>
    </submittedName>
</protein>
<keyword evidence="2" id="KW-1185">Reference proteome</keyword>
<proteinExistence type="predicted"/>
<gene>
    <name evidence="1" type="ORF">PACILC2_27250</name>
</gene>
<evidence type="ECO:0000313" key="2">
    <source>
        <dbReference type="Proteomes" id="UP000680304"/>
    </source>
</evidence>
<organism evidence="1 2">
    <name type="scientific">Paenibacillus cisolokensis</name>
    <dbReference type="NCBI Taxonomy" id="1658519"/>
    <lineage>
        <taxon>Bacteria</taxon>
        <taxon>Bacillati</taxon>
        <taxon>Bacillota</taxon>
        <taxon>Bacilli</taxon>
        <taxon>Bacillales</taxon>
        <taxon>Paenibacillaceae</taxon>
        <taxon>Paenibacillus</taxon>
    </lineage>
</organism>
<name>A0ABQ4N7G8_9BACL</name>
<reference evidence="1 2" key="1">
    <citation type="submission" date="2021-04" db="EMBL/GenBank/DDBJ databases">
        <title>Draft genome sequence of Paenibacillus cisolokensis, LC2-13A.</title>
        <authorList>
            <person name="Uke A."/>
            <person name="Chhe C."/>
            <person name="Baramee S."/>
            <person name="Kosugi A."/>
        </authorList>
    </citation>
    <scope>NUCLEOTIDE SEQUENCE [LARGE SCALE GENOMIC DNA]</scope>
    <source>
        <strain evidence="1 2">LC2-13A</strain>
    </source>
</reference>
<dbReference type="Proteomes" id="UP000680304">
    <property type="component" value="Unassembled WGS sequence"/>
</dbReference>
<accession>A0ABQ4N7G8</accession>